<accession>A0A0A9AQY4</accession>
<sequence length="36" mass="4031">MLLQNVSCNALFLVLRLPTLLSQTNNVLLPLFCLSQ</sequence>
<evidence type="ECO:0000313" key="1">
    <source>
        <dbReference type="EMBL" id="JAD53541.1"/>
    </source>
</evidence>
<reference evidence="1" key="2">
    <citation type="journal article" date="2015" name="Data Brief">
        <title>Shoot transcriptome of the giant reed, Arundo donax.</title>
        <authorList>
            <person name="Barrero R.A."/>
            <person name="Guerrero F.D."/>
            <person name="Moolhuijzen P."/>
            <person name="Goolsby J.A."/>
            <person name="Tidwell J."/>
            <person name="Bellgard S.E."/>
            <person name="Bellgard M.I."/>
        </authorList>
    </citation>
    <scope>NUCLEOTIDE SEQUENCE</scope>
    <source>
        <tissue evidence="1">Shoot tissue taken approximately 20 cm above the soil surface</tissue>
    </source>
</reference>
<organism evidence="1">
    <name type="scientific">Arundo donax</name>
    <name type="common">Giant reed</name>
    <name type="synonym">Donax arundinaceus</name>
    <dbReference type="NCBI Taxonomy" id="35708"/>
    <lineage>
        <taxon>Eukaryota</taxon>
        <taxon>Viridiplantae</taxon>
        <taxon>Streptophyta</taxon>
        <taxon>Embryophyta</taxon>
        <taxon>Tracheophyta</taxon>
        <taxon>Spermatophyta</taxon>
        <taxon>Magnoliopsida</taxon>
        <taxon>Liliopsida</taxon>
        <taxon>Poales</taxon>
        <taxon>Poaceae</taxon>
        <taxon>PACMAD clade</taxon>
        <taxon>Arundinoideae</taxon>
        <taxon>Arundineae</taxon>
        <taxon>Arundo</taxon>
    </lineage>
</organism>
<name>A0A0A9AQY4_ARUDO</name>
<protein>
    <submittedName>
        <fullName evidence="1">Uncharacterized protein</fullName>
    </submittedName>
</protein>
<dbReference type="EMBL" id="GBRH01244354">
    <property type="protein sequence ID" value="JAD53541.1"/>
    <property type="molecule type" value="Transcribed_RNA"/>
</dbReference>
<dbReference type="AlphaFoldDB" id="A0A0A9AQY4"/>
<proteinExistence type="predicted"/>
<reference evidence="1" key="1">
    <citation type="submission" date="2014-09" db="EMBL/GenBank/DDBJ databases">
        <authorList>
            <person name="Magalhaes I.L.F."/>
            <person name="Oliveira U."/>
            <person name="Santos F.R."/>
            <person name="Vidigal T.H.D.A."/>
            <person name="Brescovit A.D."/>
            <person name="Santos A.J."/>
        </authorList>
    </citation>
    <scope>NUCLEOTIDE SEQUENCE</scope>
    <source>
        <tissue evidence="1">Shoot tissue taken approximately 20 cm above the soil surface</tissue>
    </source>
</reference>